<proteinExistence type="predicted"/>
<organism evidence="1 2">
    <name type="scientific">Xanthomonas oryzae pv. oryzae (strain KACC10331 / KXO85)</name>
    <dbReference type="NCBI Taxonomy" id="291331"/>
    <lineage>
        <taxon>Bacteria</taxon>
        <taxon>Pseudomonadati</taxon>
        <taxon>Pseudomonadota</taxon>
        <taxon>Gammaproteobacteria</taxon>
        <taxon>Lysobacterales</taxon>
        <taxon>Lysobacteraceae</taxon>
        <taxon>Xanthomonas</taxon>
    </lineage>
</organism>
<evidence type="ECO:0000313" key="2">
    <source>
        <dbReference type="Proteomes" id="UP000006735"/>
    </source>
</evidence>
<reference evidence="1 2" key="1">
    <citation type="journal article" date="2005" name="Nucleic Acids Res.">
        <title>The genome sequence of Xanthomonas oryzae pathovar oryzae KACC10331, the bacterial blight pathogen of rice.</title>
        <authorList>
            <person name="Lee B.M."/>
            <person name="Park Y.J."/>
            <person name="Park D.S."/>
            <person name="Kang H.W."/>
            <person name="Kim J.G."/>
            <person name="Song E.S."/>
            <person name="Park I.C."/>
            <person name="Yoon U.H."/>
            <person name="Hahn J.H."/>
            <person name="Koo B.S."/>
            <person name="Lee G.B."/>
            <person name="Kim H."/>
            <person name="Park H.S."/>
            <person name="Yoon K.O."/>
            <person name="Kim J.H."/>
            <person name="Jung C.H."/>
            <person name="Koh N.H."/>
            <person name="Seo J.S."/>
            <person name="Go S.J."/>
        </authorList>
    </citation>
    <scope>NUCLEOTIDE SEQUENCE [LARGE SCALE GENOMIC DNA]</scope>
    <source>
        <strain evidence="2">KACC10331 / KXO85</strain>
    </source>
</reference>
<dbReference type="HOGENOM" id="CLU_3159404_0_0_6"/>
<dbReference type="EMBL" id="AE013598">
    <property type="protein sequence ID" value="AAW75752.1"/>
    <property type="molecule type" value="Genomic_DNA"/>
</dbReference>
<dbReference type="AlphaFoldDB" id="Q5GZW9"/>
<gene>
    <name evidence="1" type="ordered locus">XOO2498</name>
</gene>
<protein>
    <submittedName>
        <fullName evidence="1">Uncharacterized protein</fullName>
    </submittedName>
</protein>
<dbReference type="KEGG" id="xoo:XOO2498"/>
<evidence type="ECO:0000313" key="1">
    <source>
        <dbReference type="EMBL" id="AAW75752.1"/>
    </source>
</evidence>
<sequence length="48" mass="4967">MARYRAHIALEGVHAMMAARAAVYVLLGLIAITSVTASAVGRAAEPNT</sequence>
<accession>Q5GZW9</accession>
<keyword evidence="2" id="KW-1185">Reference proteome</keyword>
<dbReference type="Proteomes" id="UP000006735">
    <property type="component" value="Chromosome"/>
</dbReference>
<name>Q5GZW9_XANOR</name>